<evidence type="ECO:0000313" key="1">
    <source>
        <dbReference type="EMBL" id="GAI98613.1"/>
    </source>
</evidence>
<gene>
    <name evidence="1" type="ORF">S12H4_29589</name>
</gene>
<dbReference type="EMBL" id="BARW01017081">
    <property type="protein sequence ID" value="GAI98613.1"/>
    <property type="molecule type" value="Genomic_DNA"/>
</dbReference>
<protein>
    <submittedName>
        <fullName evidence="1">Uncharacterized protein</fullName>
    </submittedName>
</protein>
<proteinExistence type="predicted"/>
<dbReference type="AlphaFoldDB" id="X1T097"/>
<organism evidence="1">
    <name type="scientific">marine sediment metagenome</name>
    <dbReference type="NCBI Taxonomy" id="412755"/>
    <lineage>
        <taxon>unclassified sequences</taxon>
        <taxon>metagenomes</taxon>
        <taxon>ecological metagenomes</taxon>
    </lineage>
</organism>
<comment type="caution">
    <text evidence="1">The sequence shown here is derived from an EMBL/GenBank/DDBJ whole genome shotgun (WGS) entry which is preliminary data.</text>
</comment>
<name>X1T097_9ZZZZ</name>
<sequence length="184" mass="21124">MNDPHVNALRYRFVLGKDVDYNNAAPLSVTTEVFELFVDGKTAVFKMKGHYSTDNEAKAVVERYLRAWDILIGLEQDPEDFRLVFDHADIIDRSPDTNDRNVLNLRAHVSAHGVVSDNVSLHVSRGKYPSFPQNFSASPDAETMYLRYKSYRQNSVDICIFEDIVRKQNNCINTDPEQLNQPRN</sequence>
<accession>X1T097</accession>
<reference evidence="1" key="1">
    <citation type="journal article" date="2014" name="Front. Microbiol.">
        <title>High frequency of phylogenetically diverse reductive dehalogenase-homologous genes in deep subseafloor sedimentary metagenomes.</title>
        <authorList>
            <person name="Kawai M."/>
            <person name="Futagami T."/>
            <person name="Toyoda A."/>
            <person name="Takaki Y."/>
            <person name="Nishi S."/>
            <person name="Hori S."/>
            <person name="Arai W."/>
            <person name="Tsubouchi T."/>
            <person name="Morono Y."/>
            <person name="Uchiyama I."/>
            <person name="Ito T."/>
            <person name="Fujiyama A."/>
            <person name="Inagaki F."/>
            <person name="Takami H."/>
        </authorList>
    </citation>
    <scope>NUCLEOTIDE SEQUENCE</scope>
    <source>
        <strain evidence="1">Expedition CK06-06</strain>
    </source>
</reference>